<reference evidence="2" key="2">
    <citation type="submission" date="2025-08" db="UniProtKB">
        <authorList>
            <consortium name="RefSeq"/>
        </authorList>
    </citation>
    <scope>IDENTIFICATION</scope>
    <source>
        <tissue evidence="2">Leaf</tissue>
    </source>
</reference>
<dbReference type="CDD" id="cd09272">
    <property type="entry name" value="RNase_HI_RT_Ty1"/>
    <property type="match status" value="1"/>
</dbReference>
<reference evidence="1" key="1">
    <citation type="journal article" date="2014" name="Nat. Commun.">
        <title>The emerging biofuel crop Camelina sativa retains a highly undifferentiated hexaploid genome structure.</title>
        <authorList>
            <person name="Kagale S."/>
            <person name="Koh C."/>
            <person name="Nixon J."/>
            <person name="Bollina V."/>
            <person name="Clarke W.E."/>
            <person name="Tuteja R."/>
            <person name="Spillane C."/>
            <person name="Robinson S.J."/>
            <person name="Links M.G."/>
            <person name="Clarke C."/>
            <person name="Higgins E.E."/>
            <person name="Huebert T."/>
            <person name="Sharpe A.G."/>
            <person name="Parkin I.A."/>
        </authorList>
    </citation>
    <scope>NUCLEOTIDE SEQUENCE [LARGE SCALE GENOMIC DNA]</scope>
    <source>
        <strain evidence="1">cv. DH55</strain>
    </source>
</reference>
<organism evidence="1 2">
    <name type="scientific">Camelina sativa</name>
    <name type="common">False flax</name>
    <name type="synonym">Myagrum sativum</name>
    <dbReference type="NCBI Taxonomy" id="90675"/>
    <lineage>
        <taxon>Eukaryota</taxon>
        <taxon>Viridiplantae</taxon>
        <taxon>Streptophyta</taxon>
        <taxon>Embryophyta</taxon>
        <taxon>Tracheophyta</taxon>
        <taxon>Spermatophyta</taxon>
        <taxon>Magnoliopsida</taxon>
        <taxon>eudicotyledons</taxon>
        <taxon>Gunneridae</taxon>
        <taxon>Pentapetalae</taxon>
        <taxon>rosids</taxon>
        <taxon>malvids</taxon>
        <taxon>Brassicales</taxon>
        <taxon>Brassicaceae</taxon>
        <taxon>Camelineae</taxon>
        <taxon>Camelina</taxon>
    </lineage>
</organism>
<gene>
    <name evidence="2" type="primary">LOC104748602</name>
</gene>
<dbReference type="Proteomes" id="UP000694864">
    <property type="component" value="Chromosome 15"/>
</dbReference>
<name>A0ABM0WBA5_CAMSA</name>
<dbReference type="PANTHER" id="PTHR11439:SF486">
    <property type="entry name" value="RLK (RECEPTOR-LIKE KINASE) PROTEIN, PUTATIVE-RELATED"/>
    <property type="match status" value="1"/>
</dbReference>
<protein>
    <submittedName>
        <fullName evidence="2">Uncharacterized protein LOC104748602</fullName>
    </submittedName>
</protein>
<keyword evidence="1" id="KW-1185">Reference proteome</keyword>
<dbReference type="PANTHER" id="PTHR11439">
    <property type="entry name" value="GAG-POL-RELATED RETROTRANSPOSON"/>
    <property type="match status" value="1"/>
</dbReference>
<accession>A0ABM0WBA5</accession>
<sequence length="399" mass="45112">MSQGREGDKVCVVPEPPQVVGQCVVMQLEMSMRLRLSSEMKLRVIIRACPGLSSRSNIKSVAVRDDDDSDSNSEQVSITKAHNEVSELDIPVTKPEEVQQVHKNHSASDVIGDLNEKMKTRGVHIDFKKMTSHFTTLETIFYECFVPMIEPMNHVEAIQDDFWIIAMEEELEQFERNDVWELVHRQIDVNIIGTKWIFKNKIDESGVVIFQMDVKSAFLNGFLQEEVYVEQPKDYTVRSKGIFISQSTYARQLLKKFQMDKCKEAMTPMSISLKLSKDVDGKDVDVKQYSGMIGSLLYLTASRPDLSFTVGMCARYQSKPKQSHLEAVKRIIKYVKGTVDFGIWYSKGSNKGLVGYCDADYAGSVTDRKSTSGGCFFLGNNLIAWLSKKQNSVSLSTAE</sequence>
<dbReference type="GeneID" id="104748602"/>
<evidence type="ECO:0000313" key="1">
    <source>
        <dbReference type="Proteomes" id="UP000694864"/>
    </source>
</evidence>
<evidence type="ECO:0000313" key="2">
    <source>
        <dbReference type="RefSeq" id="XP_010468517.1"/>
    </source>
</evidence>
<dbReference type="RefSeq" id="XP_010468517.1">
    <property type="nucleotide sequence ID" value="XM_010470215.1"/>
</dbReference>
<proteinExistence type="predicted"/>